<dbReference type="EMBL" id="AGWP01000009">
    <property type="protein sequence ID" value="EJZ85281.1"/>
    <property type="molecule type" value="Genomic_DNA"/>
</dbReference>
<comment type="caution">
    <text evidence="1">The sequence shown here is derived from an EMBL/GenBank/DDBJ whole genome shotgun (WGS) entry which is preliminary data.</text>
</comment>
<sequence>MRTQTSLGDKYAKLHKTRALAAAKQATPSKKLCQIWEPKQKILSTTEECDVNNYSCLLEQRCFLSKEGEGALCVLVSLQKLKTMNTACL</sequence>
<reference evidence="1 2" key="1">
    <citation type="submission" date="2012-07" db="EMBL/GenBank/DDBJ databases">
        <title>The Genome Sequence of Actinomyces neuii subsp. anitratus BVS029A5.</title>
        <authorList>
            <consortium name="The Broad Institute Genome Sequencing Platform"/>
            <person name="Earl A."/>
            <person name="Ward D."/>
            <person name="Feldgarden M."/>
            <person name="Gevers D."/>
            <person name="Saerens B."/>
            <person name="Vaneechoutte M."/>
            <person name="Walker B."/>
            <person name="Young S.K."/>
            <person name="Zeng Q."/>
            <person name="Gargeya S."/>
            <person name="Fitzgerald M."/>
            <person name="Haas B."/>
            <person name="Abouelleil A."/>
            <person name="Alvarado L."/>
            <person name="Arachchi H.M."/>
            <person name="Berlin A."/>
            <person name="Chapman S.B."/>
            <person name="Goldberg J."/>
            <person name="Griggs A."/>
            <person name="Gujja S."/>
            <person name="Hansen M."/>
            <person name="Howarth C."/>
            <person name="Imamovic A."/>
            <person name="Larimer J."/>
            <person name="McCowen C."/>
            <person name="Montmayeur A."/>
            <person name="Murphy C."/>
            <person name="Neiman D."/>
            <person name="Pearson M."/>
            <person name="Priest M."/>
            <person name="Roberts A."/>
            <person name="Saif S."/>
            <person name="Shea T."/>
            <person name="Sisk P."/>
            <person name="Sykes S."/>
            <person name="Wortman J."/>
            <person name="Nusbaum C."/>
            <person name="Birren B."/>
        </authorList>
    </citation>
    <scope>NUCLEOTIDE SEQUENCE [LARGE SCALE GENOMIC DNA]</scope>
    <source>
        <strain evidence="1 2">BVS029A5</strain>
    </source>
</reference>
<name>K0YP68_9ACTO</name>
<proteinExistence type="predicted"/>
<keyword evidence="2" id="KW-1185">Reference proteome</keyword>
<dbReference type="AlphaFoldDB" id="K0YP68"/>
<gene>
    <name evidence="1" type="ORF">HMPREF9240_01768</name>
</gene>
<evidence type="ECO:0000313" key="2">
    <source>
        <dbReference type="Proteomes" id="UP000006075"/>
    </source>
</evidence>
<dbReference type="Proteomes" id="UP000006075">
    <property type="component" value="Unassembled WGS sequence"/>
</dbReference>
<protein>
    <submittedName>
        <fullName evidence="1">Uncharacterized protein</fullName>
    </submittedName>
</protein>
<organism evidence="1 2">
    <name type="scientific">Winkia neuii BV029A5</name>
    <dbReference type="NCBI Taxonomy" id="888439"/>
    <lineage>
        <taxon>Bacteria</taxon>
        <taxon>Bacillati</taxon>
        <taxon>Actinomycetota</taxon>
        <taxon>Actinomycetes</taxon>
        <taxon>Actinomycetales</taxon>
        <taxon>Actinomycetaceae</taxon>
        <taxon>Winkia</taxon>
    </lineage>
</organism>
<accession>K0YP68</accession>
<evidence type="ECO:0000313" key="1">
    <source>
        <dbReference type="EMBL" id="EJZ85281.1"/>
    </source>
</evidence>
<dbReference type="HOGENOM" id="CLU_2448047_0_0_11"/>